<dbReference type="Pfam" id="PF07228">
    <property type="entry name" value="SpoIIE"/>
    <property type="match status" value="1"/>
</dbReference>
<dbReference type="PATRIC" id="fig|1286171.3.peg.2115"/>
<sequence length="437" mass="49789">MDIDSKYIEELQEQKAMTWLLGEVIKISSNIDSFIGLMEVTTDMLMGVMGLDTCTIWMKSDNGFKSYSRGIQNENRFLSEESSDFPTHIIHVKDTCVFDTKDEQHWFIQGKSTKSVLLSPLNDFKNKERVGIIIAEHSAENYFTNSKIDFFGSLSIQISIASENAKHFEEERRKAQEEVRAKNEQIVESVHYASMIQNSLLPDMSFIKKHADDAFAIWKPKDIVGGDFYWFAPTRKGFCAVLMDCTGHGVAGAFMTIALNQMISRAFEDSGHGSASEILNKINAMVKDTFYKFNKYDNLHAGLDMGLCMFDQESRRLTYSGARMSLFSHSQGITRELRGANKSLGYSERKKKEQEFEDAVIDYLPGDAFYMTTDGFLDQNGYEDIHPFGAERFVEAIDAVAKYDFEKQRSEMIKRFSAHKGCEVQRDDVTVFAVKPL</sequence>
<dbReference type="PANTHER" id="PTHR43156">
    <property type="entry name" value="STAGE II SPORULATION PROTEIN E-RELATED"/>
    <property type="match status" value="1"/>
</dbReference>
<dbReference type="PANTHER" id="PTHR43156:SF9">
    <property type="entry name" value="HAMP DOMAIN-CONTAINING PROTEIN"/>
    <property type="match status" value="1"/>
</dbReference>
<evidence type="ECO:0000259" key="3">
    <source>
        <dbReference type="SMART" id="SM00331"/>
    </source>
</evidence>
<keyword evidence="5" id="KW-1185">Reference proteome</keyword>
<accession>W8TML3</accession>
<dbReference type="SUPFAM" id="SSF55781">
    <property type="entry name" value="GAF domain-like"/>
    <property type="match status" value="1"/>
</dbReference>
<dbReference type="Pfam" id="PF01590">
    <property type="entry name" value="GAF"/>
    <property type="match status" value="1"/>
</dbReference>
<keyword evidence="2" id="KW-0175">Coiled coil</keyword>
<reference evidence="4 5" key="1">
    <citation type="journal article" date="2014" name="Genome Announc.">
        <title>Complete Genome Sequence of Amino Acid-Utilizing Eubacterium acidaminophilum al-2 (DSM 3953).</title>
        <authorList>
            <person name="Poehlein A."/>
            <person name="Andreesen J.R."/>
            <person name="Daniel R."/>
        </authorList>
    </citation>
    <scope>NUCLEOTIDE SEQUENCE [LARGE SCALE GENOMIC DNA]</scope>
    <source>
        <strain evidence="4 5">DSM 3953</strain>
    </source>
</reference>
<proteinExistence type="predicted"/>
<evidence type="ECO:0000256" key="2">
    <source>
        <dbReference type="SAM" id="Coils"/>
    </source>
</evidence>
<dbReference type="InterPro" id="IPR036457">
    <property type="entry name" value="PPM-type-like_dom_sf"/>
</dbReference>
<dbReference type="HOGENOM" id="CLU_694159_0_0_9"/>
<dbReference type="InterPro" id="IPR052016">
    <property type="entry name" value="Bact_Sigma-Reg"/>
</dbReference>
<dbReference type="Proteomes" id="UP000019591">
    <property type="component" value="Chromosome"/>
</dbReference>
<evidence type="ECO:0000313" key="5">
    <source>
        <dbReference type="Proteomes" id="UP000019591"/>
    </source>
</evidence>
<dbReference type="InterPro" id="IPR029016">
    <property type="entry name" value="GAF-like_dom_sf"/>
</dbReference>
<dbReference type="AlphaFoldDB" id="W8TML3"/>
<name>W8TML3_PEPAC</name>
<dbReference type="Gene3D" id="3.30.450.40">
    <property type="match status" value="1"/>
</dbReference>
<dbReference type="EMBL" id="CP007452">
    <property type="protein sequence ID" value="AHM57447.1"/>
    <property type="molecule type" value="Genomic_DNA"/>
</dbReference>
<dbReference type="Gene3D" id="3.60.40.10">
    <property type="entry name" value="PPM-type phosphatase domain"/>
    <property type="match status" value="1"/>
</dbReference>
<dbReference type="SMART" id="SM00331">
    <property type="entry name" value="PP2C_SIG"/>
    <property type="match status" value="1"/>
</dbReference>
<protein>
    <submittedName>
        <fullName evidence="4">Stage II sporulation E family protein</fullName>
    </submittedName>
</protein>
<dbReference type="eggNOG" id="COG2208">
    <property type="taxonomic scope" value="Bacteria"/>
</dbReference>
<dbReference type="GO" id="GO:0016791">
    <property type="term" value="F:phosphatase activity"/>
    <property type="evidence" value="ECO:0007669"/>
    <property type="project" value="TreeGrafter"/>
</dbReference>
<dbReference type="SUPFAM" id="SSF81606">
    <property type="entry name" value="PP2C-like"/>
    <property type="match status" value="1"/>
</dbReference>
<feature type="coiled-coil region" evidence="2">
    <location>
        <begin position="158"/>
        <end position="185"/>
    </location>
</feature>
<feature type="domain" description="PPM-type phosphatase" evidence="3">
    <location>
        <begin position="209"/>
        <end position="436"/>
    </location>
</feature>
<dbReference type="KEGG" id="eac:EAL2_c21660"/>
<evidence type="ECO:0000313" key="4">
    <source>
        <dbReference type="EMBL" id="AHM57447.1"/>
    </source>
</evidence>
<evidence type="ECO:0000256" key="1">
    <source>
        <dbReference type="ARBA" id="ARBA00022801"/>
    </source>
</evidence>
<organism evidence="4 5">
    <name type="scientific">Peptoclostridium acidaminophilum DSM 3953</name>
    <dbReference type="NCBI Taxonomy" id="1286171"/>
    <lineage>
        <taxon>Bacteria</taxon>
        <taxon>Bacillati</taxon>
        <taxon>Bacillota</taxon>
        <taxon>Clostridia</taxon>
        <taxon>Peptostreptococcales</taxon>
        <taxon>Peptoclostridiaceae</taxon>
        <taxon>Peptoclostridium</taxon>
    </lineage>
</organism>
<keyword evidence="1" id="KW-0378">Hydrolase</keyword>
<dbReference type="InterPro" id="IPR003018">
    <property type="entry name" value="GAF"/>
</dbReference>
<dbReference type="InterPro" id="IPR001932">
    <property type="entry name" value="PPM-type_phosphatase-like_dom"/>
</dbReference>
<gene>
    <name evidence="4" type="ORF">EAL2_c21660</name>
</gene>
<dbReference type="STRING" id="1286171.EAL2_c21660"/>